<accession>A0AAU8IU95</accession>
<keyword evidence="2" id="KW-1133">Transmembrane helix</keyword>
<protein>
    <recommendedName>
        <fullName evidence="4">LigA protein</fullName>
    </recommendedName>
</protein>
<gene>
    <name evidence="3" type="ORF">ABII15_17515</name>
</gene>
<sequence length="431" mass="45180">MGQVDGDPGADAFEAEIGGALRRTGERFVADEGAGLVERGMLNGRRRLRRRRAGAVSGSVAALAVVGLGASYLGGAFDAAAVDEQGVASRPSASAAQSKQQSKKAHGTGPAVSQDRIIGILQGLLPEGKVSGQQGRGTSEGPVPYAHVVYDDGSGKAAIGVSVGAVDPGGSSTAEQLECPDKKFVPYDECRNEKLSDGSRLMLMRGYEYPDRRVDTKLWTVFLVTPEGYTVTASEWNAPAEKDAAVTRPRPPLPLGQLRTLALAKEWRPVMKALGTAPDEPLPQPPAQGLDRASILRKLEALLPGRVKVTDEGGQDAEYAYVVVDDGKGASLVQINVQPNMKDVEDQLFGSGAEVRPDGTKVVTREGDGDGKGGAGIVMWTADTIRPDGLRVAVSAFNSGAQNKDADRSEPALTMAELKAIALSGKWLPGT</sequence>
<proteinExistence type="predicted"/>
<evidence type="ECO:0008006" key="4">
    <source>
        <dbReference type="Google" id="ProtNLM"/>
    </source>
</evidence>
<keyword evidence="2" id="KW-0472">Membrane</keyword>
<name>A0AAU8IU95_9ACTN</name>
<keyword evidence="2" id="KW-0812">Transmembrane</keyword>
<evidence type="ECO:0000313" key="3">
    <source>
        <dbReference type="EMBL" id="XCJ71655.1"/>
    </source>
</evidence>
<dbReference type="AlphaFoldDB" id="A0AAU8IU95"/>
<feature type="region of interest" description="Disordered" evidence="1">
    <location>
        <begin position="91"/>
        <end position="111"/>
    </location>
</feature>
<dbReference type="KEGG" id="stac:ABII15_17515"/>
<evidence type="ECO:0000256" key="1">
    <source>
        <dbReference type="SAM" id="MobiDB-lite"/>
    </source>
</evidence>
<dbReference type="EMBL" id="CP159534">
    <property type="protein sequence ID" value="XCJ71655.1"/>
    <property type="molecule type" value="Genomic_DNA"/>
</dbReference>
<reference evidence="3" key="1">
    <citation type="submission" date="2024-06" db="EMBL/GenBank/DDBJ databases">
        <title>Streptomyces sp. strain HUAS MG91 genome sequences.</title>
        <authorList>
            <person name="Mo P."/>
        </authorList>
    </citation>
    <scope>NUCLEOTIDE SEQUENCE</scope>
    <source>
        <strain evidence="3">HUAS MG91</strain>
    </source>
</reference>
<evidence type="ECO:0000256" key="2">
    <source>
        <dbReference type="SAM" id="Phobius"/>
    </source>
</evidence>
<organism evidence="3">
    <name type="scientific">Streptomyces tabacisoli</name>
    <dbReference type="NCBI Taxonomy" id="3156398"/>
    <lineage>
        <taxon>Bacteria</taxon>
        <taxon>Bacillati</taxon>
        <taxon>Actinomycetota</taxon>
        <taxon>Actinomycetes</taxon>
        <taxon>Kitasatosporales</taxon>
        <taxon>Streptomycetaceae</taxon>
        <taxon>Streptomyces</taxon>
    </lineage>
</organism>
<dbReference type="RefSeq" id="WP_353943264.1">
    <property type="nucleotide sequence ID" value="NZ_CP159534.1"/>
</dbReference>
<feature type="transmembrane region" description="Helical" evidence="2">
    <location>
        <begin position="53"/>
        <end position="73"/>
    </location>
</feature>